<gene>
    <name evidence="3" type="primary">LOC115736227</name>
</gene>
<evidence type="ECO:0000313" key="2">
    <source>
        <dbReference type="Proteomes" id="UP000827889"/>
    </source>
</evidence>
<dbReference type="GeneID" id="115736227"/>
<protein>
    <submittedName>
        <fullName evidence="3">Uncharacterized protein LOC115736227</fullName>
    </submittedName>
</protein>
<keyword evidence="1" id="KW-1133">Transmembrane helix</keyword>
<feature type="transmembrane region" description="Helical" evidence="1">
    <location>
        <begin position="227"/>
        <end position="246"/>
    </location>
</feature>
<proteinExistence type="predicted"/>
<reference evidence="3" key="1">
    <citation type="submission" date="2025-08" db="UniProtKB">
        <authorList>
            <consortium name="RefSeq"/>
        </authorList>
    </citation>
    <scope>IDENTIFICATION</scope>
    <source>
        <tissue evidence="3">Leaf</tissue>
    </source>
</reference>
<dbReference type="OrthoDB" id="1639821at2759"/>
<dbReference type="Proteomes" id="UP000827889">
    <property type="component" value="Chromosome 4"/>
</dbReference>
<name>A0A8B8NMD6_9MYRT</name>
<keyword evidence="1" id="KW-0472">Membrane</keyword>
<sequence length="248" mass="27454">MGFFSALGGSKSAFNALPRFSRSVPTPAAPPNSLRQGSSFFTRCGRPRASAQLSPFIYRYQAKIPAPQPLPAGRNRSDAERVVEAIQHEQVRVEEKTKAKRDQCSLLSLGISDDGVSRSCKMRVWRNLDEGPPSWTVRLDGPGWQASVLDFPDLSAGGKIAASPDEIGHTMASDGAERLVQDICLVIHHIQFLEKRCKAGFFSSIFPKVKMIMKDRCLLIGIRMPPSYFMIGVFCLLAALAIRRLYRV</sequence>
<dbReference type="KEGG" id="rarg:115736227"/>
<keyword evidence="1" id="KW-0812">Transmembrane</keyword>
<organism evidence="2 3">
    <name type="scientific">Rhodamnia argentea</name>
    <dbReference type="NCBI Taxonomy" id="178133"/>
    <lineage>
        <taxon>Eukaryota</taxon>
        <taxon>Viridiplantae</taxon>
        <taxon>Streptophyta</taxon>
        <taxon>Embryophyta</taxon>
        <taxon>Tracheophyta</taxon>
        <taxon>Spermatophyta</taxon>
        <taxon>Magnoliopsida</taxon>
        <taxon>eudicotyledons</taxon>
        <taxon>Gunneridae</taxon>
        <taxon>Pentapetalae</taxon>
        <taxon>rosids</taxon>
        <taxon>malvids</taxon>
        <taxon>Myrtales</taxon>
        <taxon>Myrtaceae</taxon>
        <taxon>Myrtoideae</taxon>
        <taxon>Myrteae</taxon>
        <taxon>Australasian group</taxon>
        <taxon>Rhodamnia</taxon>
    </lineage>
</organism>
<accession>A0A8B8NMD6</accession>
<dbReference type="RefSeq" id="XP_030523670.1">
    <property type="nucleotide sequence ID" value="XM_030667810.2"/>
</dbReference>
<evidence type="ECO:0000313" key="3">
    <source>
        <dbReference type="RefSeq" id="XP_030523670.1"/>
    </source>
</evidence>
<dbReference type="AlphaFoldDB" id="A0A8B8NMD6"/>
<keyword evidence="2" id="KW-1185">Reference proteome</keyword>
<evidence type="ECO:0000256" key="1">
    <source>
        <dbReference type="SAM" id="Phobius"/>
    </source>
</evidence>